<keyword evidence="3" id="KW-1185">Reference proteome</keyword>
<feature type="compositionally biased region" description="Basic and acidic residues" evidence="1">
    <location>
        <begin position="303"/>
        <end position="329"/>
    </location>
</feature>
<feature type="compositionally biased region" description="Basic and acidic residues" evidence="1">
    <location>
        <begin position="268"/>
        <end position="277"/>
    </location>
</feature>
<feature type="compositionally biased region" description="Polar residues" evidence="1">
    <location>
        <begin position="283"/>
        <end position="295"/>
    </location>
</feature>
<evidence type="ECO:0000256" key="1">
    <source>
        <dbReference type="SAM" id="MobiDB-lite"/>
    </source>
</evidence>
<gene>
    <name evidence="2" type="ORF">EKO04_006819</name>
</gene>
<feature type="region of interest" description="Disordered" evidence="1">
    <location>
        <begin position="175"/>
        <end position="198"/>
    </location>
</feature>
<evidence type="ECO:0000313" key="3">
    <source>
        <dbReference type="Proteomes" id="UP000651452"/>
    </source>
</evidence>
<feature type="region of interest" description="Disordered" evidence="1">
    <location>
        <begin position="218"/>
        <end position="364"/>
    </location>
</feature>
<dbReference type="EMBL" id="RZGK01000012">
    <property type="protein sequence ID" value="KAF9695271.1"/>
    <property type="molecule type" value="Genomic_DNA"/>
</dbReference>
<reference evidence="2" key="2">
    <citation type="submission" date="2020-09" db="EMBL/GenBank/DDBJ databases">
        <title>Reference genome assembly for Australian Ascochyta lentis isolate Al4.</title>
        <authorList>
            <person name="Lee R.C."/>
            <person name="Farfan-Caceres L.M."/>
            <person name="Debler J.W."/>
            <person name="Williams A.H."/>
            <person name="Henares B.M."/>
        </authorList>
    </citation>
    <scope>NUCLEOTIDE SEQUENCE</scope>
    <source>
        <strain evidence="2">Al4</strain>
    </source>
</reference>
<reference evidence="2" key="1">
    <citation type="submission" date="2018-12" db="EMBL/GenBank/DDBJ databases">
        <authorList>
            <person name="Syme R.A."/>
            <person name="Farfan-Caceres L."/>
            <person name="Lichtenzveig J."/>
        </authorList>
    </citation>
    <scope>NUCLEOTIDE SEQUENCE</scope>
    <source>
        <strain evidence="2">Al4</strain>
    </source>
</reference>
<comment type="caution">
    <text evidence="2">The sequence shown here is derived from an EMBL/GenBank/DDBJ whole genome shotgun (WGS) entry which is preliminary data.</text>
</comment>
<proteinExistence type="predicted"/>
<protein>
    <submittedName>
        <fullName evidence="2">Uncharacterized protein</fullName>
    </submittedName>
</protein>
<evidence type="ECO:0000313" key="2">
    <source>
        <dbReference type="EMBL" id="KAF9695271.1"/>
    </source>
</evidence>
<name>A0A8H7MCW7_9PLEO</name>
<organism evidence="2 3">
    <name type="scientific">Ascochyta lentis</name>
    <dbReference type="NCBI Taxonomy" id="205686"/>
    <lineage>
        <taxon>Eukaryota</taxon>
        <taxon>Fungi</taxon>
        <taxon>Dikarya</taxon>
        <taxon>Ascomycota</taxon>
        <taxon>Pezizomycotina</taxon>
        <taxon>Dothideomycetes</taxon>
        <taxon>Pleosporomycetidae</taxon>
        <taxon>Pleosporales</taxon>
        <taxon>Pleosporineae</taxon>
        <taxon>Didymellaceae</taxon>
        <taxon>Ascochyta</taxon>
    </lineage>
</organism>
<dbReference type="Proteomes" id="UP000651452">
    <property type="component" value="Unassembled WGS sequence"/>
</dbReference>
<feature type="compositionally biased region" description="Polar residues" evidence="1">
    <location>
        <begin position="245"/>
        <end position="259"/>
    </location>
</feature>
<accession>A0A8H7MCW7</accession>
<dbReference type="OrthoDB" id="3800953at2759"/>
<dbReference type="AlphaFoldDB" id="A0A8H7MCW7"/>
<sequence>MSYTPPSILEALKDEFELSDAQFDALPPLSEVDLVRQNDSHLIEHATLPTSTYHPYKLFIGEVNNDAFHVYLYRATGSKRQCKMEITSVDLDSRSHYDPIEAIYYGTIRDLAYPFNSFLGAARFVAVVKWYFTVGLRTGVFDEDPGFALSSSWRRDLQGACNELIAVTKMEEYEKQRDEAKRVEKEERVREKRRRESLEAVKQVAELRQANDTAANHIAKARRHTQQSLSPQQPAPIMDYDGSRNAESSESEQMSSTGPDPTFIAVKTRGDRRREGQGDIETSRSVSRGITATNENSRRRAQRIREAQGGRLDAGHGRAREYSISRGIDDNNPWQGDERRRPVTGESPEMEGLSEHGTSDTDAEAASLEAEYTELFRQREKINNRMRVIQSEMSAGAFQVLLERIVDA</sequence>